<dbReference type="NCBIfam" id="TIGR00710">
    <property type="entry name" value="efflux_Bcr_CflA"/>
    <property type="match status" value="1"/>
</dbReference>
<keyword evidence="6 8" id="KW-1133">Transmembrane helix</keyword>
<dbReference type="Proteomes" id="UP000672934">
    <property type="component" value="Unassembled WGS sequence"/>
</dbReference>
<dbReference type="CDD" id="cd17320">
    <property type="entry name" value="MFS_MdfA_MDR_like"/>
    <property type="match status" value="1"/>
</dbReference>
<dbReference type="InterPro" id="IPR036259">
    <property type="entry name" value="MFS_trans_sf"/>
</dbReference>
<feature type="transmembrane region" description="Helical" evidence="8">
    <location>
        <begin position="197"/>
        <end position="215"/>
    </location>
</feature>
<dbReference type="GO" id="GO:1990961">
    <property type="term" value="P:xenobiotic detoxification by transmembrane export across the plasma membrane"/>
    <property type="evidence" value="ECO:0007669"/>
    <property type="project" value="InterPro"/>
</dbReference>
<comment type="subcellular location">
    <subcellularLocation>
        <location evidence="8">Cell inner membrane</location>
        <topology evidence="8">Multi-pass membrane protein</topology>
    </subcellularLocation>
    <subcellularLocation>
        <location evidence="1">Cell membrane</location>
        <topology evidence="1">Multi-pass membrane protein</topology>
    </subcellularLocation>
</comment>
<feature type="transmembrane region" description="Helical" evidence="8">
    <location>
        <begin position="403"/>
        <end position="422"/>
    </location>
</feature>
<dbReference type="GO" id="GO:0015385">
    <property type="term" value="F:sodium:proton antiporter activity"/>
    <property type="evidence" value="ECO:0007669"/>
    <property type="project" value="TreeGrafter"/>
</dbReference>
<dbReference type="Gene3D" id="1.20.1720.10">
    <property type="entry name" value="Multidrug resistance protein D"/>
    <property type="match status" value="1"/>
</dbReference>
<evidence type="ECO:0000256" key="4">
    <source>
        <dbReference type="ARBA" id="ARBA00022475"/>
    </source>
</evidence>
<keyword evidence="8" id="KW-0997">Cell inner membrane</keyword>
<dbReference type="EMBL" id="CAJPUY010000004">
    <property type="protein sequence ID" value="CAG2134870.1"/>
    <property type="molecule type" value="Genomic_DNA"/>
</dbReference>
<name>A0A916NCW3_9BURK</name>
<evidence type="ECO:0000256" key="6">
    <source>
        <dbReference type="ARBA" id="ARBA00022989"/>
    </source>
</evidence>
<evidence type="ECO:0000256" key="3">
    <source>
        <dbReference type="ARBA" id="ARBA00022448"/>
    </source>
</evidence>
<organism evidence="10 11">
    <name type="scientific">Cupriavidus yeoncheonensis</name>
    <dbReference type="NCBI Taxonomy" id="1462994"/>
    <lineage>
        <taxon>Bacteria</taxon>
        <taxon>Pseudomonadati</taxon>
        <taxon>Pseudomonadota</taxon>
        <taxon>Betaproteobacteria</taxon>
        <taxon>Burkholderiales</taxon>
        <taxon>Burkholderiaceae</taxon>
        <taxon>Cupriavidus</taxon>
    </lineage>
</organism>
<keyword evidence="5 8" id="KW-0812">Transmembrane</keyword>
<dbReference type="Pfam" id="PF07690">
    <property type="entry name" value="MFS_1"/>
    <property type="match status" value="1"/>
</dbReference>
<dbReference type="InterPro" id="IPR004812">
    <property type="entry name" value="Efflux_drug-R_Bcr/CmlA"/>
</dbReference>
<keyword evidence="11" id="KW-1185">Reference proteome</keyword>
<feature type="transmembrane region" description="Helical" evidence="8">
    <location>
        <begin position="78"/>
        <end position="97"/>
    </location>
</feature>
<gene>
    <name evidence="10" type="primary">bcr_1</name>
    <name evidence="10" type="ORF">LMG31506_01452</name>
</gene>
<evidence type="ECO:0000256" key="5">
    <source>
        <dbReference type="ARBA" id="ARBA00022692"/>
    </source>
</evidence>
<feature type="transmembrane region" description="Helical" evidence="8">
    <location>
        <begin position="134"/>
        <end position="155"/>
    </location>
</feature>
<feature type="transmembrane region" description="Helical" evidence="8">
    <location>
        <begin position="247"/>
        <end position="271"/>
    </location>
</feature>
<dbReference type="InterPro" id="IPR020846">
    <property type="entry name" value="MFS_dom"/>
</dbReference>
<feature type="transmembrane region" description="Helical" evidence="8">
    <location>
        <begin position="313"/>
        <end position="337"/>
    </location>
</feature>
<dbReference type="InterPro" id="IPR011701">
    <property type="entry name" value="MFS"/>
</dbReference>
<feature type="transmembrane region" description="Helical" evidence="8">
    <location>
        <begin position="40"/>
        <end position="58"/>
    </location>
</feature>
<feature type="transmembrane region" description="Helical" evidence="8">
    <location>
        <begin position="377"/>
        <end position="397"/>
    </location>
</feature>
<keyword evidence="7 8" id="KW-0472">Membrane</keyword>
<reference evidence="10" key="1">
    <citation type="submission" date="2021-03" db="EMBL/GenBank/DDBJ databases">
        <authorList>
            <person name="Peeters C."/>
        </authorList>
    </citation>
    <scope>NUCLEOTIDE SEQUENCE</scope>
    <source>
        <strain evidence="10">LMG 31506</strain>
    </source>
</reference>
<keyword evidence="3 8" id="KW-0813">Transport</keyword>
<dbReference type="PROSITE" id="PS50850">
    <property type="entry name" value="MFS"/>
    <property type="match status" value="1"/>
</dbReference>
<dbReference type="AlphaFoldDB" id="A0A916NCW3"/>
<feature type="transmembrane region" description="Helical" evidence="8">
    <location>
        <begin position="109"/>
        <end position="128"/>
    </location>
</feature>
<feature type="domain" description="Major facilitator superfamily (MFS) profile" evidence="9">
    <location>
        <begin position="43"/>
        <end position="433"/>
    </location>
</feature>
<accession>A0A916NCW3</accession>
<feature type="transmembrane region" description="Helical" evidence="8">
    <location>
        <begin position="167"/>
        <end position="191"/>
    </location>
</feature>
<evidence type="ECO:0000313" key="11">
    <source>
        <dbReference type="Proteomes" id="UP000672934"/>
    </source>
</evidence>
<evidence type="ECO:0000256" key="8">
    <source>
        <dbReference type="RuleBase" id="RU365088"/>
    </source>
</evidence>
<sequence>MLCNNSRSGGRLACAAAAGKDSPELTLMPQSSSSQKAARFPAWLLICASLTAIAPLSIDMYLPSFPALSADLHVDIGQVQLTLGTFLVGLALGQAFYGPISDRFGRKPPLYVGLGLYALAAAGCAMARSVESLMLWRFLQALGGCAGMVMARAVIRDRLDAHESARAFSSLMLVMGLAPILAPIIGGAILSTLGWRAIFWLLTLAGVLILALVHFRMEESLPRERAAQLHPGAVAANYAELLRDREFLGYSLAAGFGQAGMFAYIAGSPFVLIELHGIDPSHYGFVFGANALGLIAMSQLNSRLVHGRTLDQVLGRAVLAPCAAGLMLAAAALAGVLVLPVLLAGFFVFIGALGCITPNASALALTHQGHRAGTASALMGTLQFSLGTVAGAAVSLWHDGTAMPLAVVMAVCGVGAVALRAWGSAGPSTAAAA</sequence>
<evidence type="ECO:0000256" key="2">
    <source>
        <dbReference type="ARBA" id="ARBA00006236"/>
    </source>
</evidence>
<protein>
    <recommendedName>
        <fullName evidence="8">Bcr/CflA family efflux transporter</fullName>
    </recommendedName>
</protein>
<proteinExistence type="inferred from homology"/>
<dbReference type="PANTHER" id="PTHR23502">
    <property type="entry name" value="MAJOR FACILITATOR SUPERFAMILY"/>
    <property type="match status" value="1"/>
</dbReference>
<evidence type="ECO:0000259" key="9">
    <source>
        <dbReference type="PROSITE" id="PS50850"/>
    </source>
</evidence>
<evidence type="ECO:0000256" key="1">
    <source>
        <dbReference type="ARBA" id="ARBA00004651"/>
    </source>
</evidence>
<dbReference type="SUPFAM" id="SSF103473">
    <property type="entry name" value="MFS general substrate transporter"/>
    <property type="match status" value="1"/>
</dbReference>
<feature type="transmembrane region" description="Helical" evidence="8">
    <location>
        <begin position="283"/>
        <end position="301"/>
    </location>
</feature>
<dbReference type="GO" id="GO:0042910">
    <property type="term" value="F:xenobiotic transmembrane transporter activity"/>
    <property type="evidence" value="ECO:0007669"/>
    <property type="project" value="InterPro"/>
</dbReference>
<dbReference type="FunFam" id="1.20.1720.10:FF:000005">
    <property type="entry name" value="Bcr/CflA family efflux transporter"/>
    <property type="match status" value="1"/>
</dbReference>
<comment type="caution">
    <text evidence="10">The sequence shown here is derived from an EMBL/GenBank/DDBJ whole genome shotgun (WGS) entry which is preliminary data.</text>
</comment>
<dbReference type="GO" id="GO:0005886">
    <property type="term" value="C:plasma membrane"/>
    <property type="evidence" value="ECO:0007669"/>
    <property type="project" value="UniProtKB-SubCell"/>
</dbReference>
<dbReference type="NCBIfam" id="NF008314">
    <property type="entry name" value="PRK11102.1"/>
    <property type="match status" value="1"/>
</dbReference>
<dbReference type="PANTHER" id="PTHR23502:SF132">
    <property type="entry name" value="POLYAMINE TRANSPORTER 2-RELATED"/>
    <property type="match status" value="1"/>
</dbReference>
<evidence type="ECO:0000313" key="10">
    <source>
        <dbReference type="EMBL" id="CAG2134870.1"/>
    </source>
</evidence>
<evidence type="ECO:0000256" key="7">
    <source>
        <dbReference type="ARBA" id="ARBA00023136"/>
    </source>
</evidence>
<feature type="transmembrane region" description="Helical" evidence="8">
    <location>
        <begin position="343"/>
        <end position="365"/>
    </location>
</feature>
<comment type="similarity">
    <text evidence="2 8">Belongs to the major facilitator superfamily. Bcr/CmlA family.</text>
</comment>
<keyword evidence="4" id="KW-1003">Cell membrane</keyword>